<dbReference type="EMBL" id="JABBNB010000015">
    <property type="protein sequence ID" value="NMO02647.1"/>
    <property type="molecule type" value="Genomic_DNA"/>
</dbReference>
<gene>
    <name evidence="1" type="ORF">HH308_15650</name>
</gene>
<protein>
    <submittedName>
        <fullName evidence="1">Uncharacterized protein</fullName>
    </submittedName>
</protein>
<evidence type="ECO:0000313" key="1">
    <source>
        <dbReference type="EMBL" id="NMO02647.1"/>
    </source>
</evidence>
<comment type="caution">
    <text evidence="1">The sequence shown here is derived from an EMBL/GenBank/DDBJ whole genome shotgun (WGS) entry which is preliminary data.</text>
</comment>
<dbReference type="Proteomes" id="UP000550729">
    <property type="component" value="Unassembled WGS sequence"/>
</dbReference>
<accession>A0A848KX39</accession>
<dbReference type="RefSeq" id="WP_170195151.1">
    <property type="nucleotide sequence ID" value="NZ_JABBNB010000015.1"/>
</dbReference>
<reference evidence="1 2" key="1">
    <citation type="submission" date="2020-04" db="EMBL/GenBank/DDBJ databases">
        <title>Gordonia sp. nov. TBRC 11910.</title>
        <authorList>
            <person name="Suriyachadkun C."/>
        </authorList>
    </citation>
    <scope>NUCLEOTIDE SEQUENCE [LARGE SCALE GENOMIC DNA]</scope>
    <source>
        <strain evidence="1 2">TBRC 11910</strain>
    </source>
</reference>
<dbReference type="AlphaFoldDB" id="A0A848KX39"/>
<sequence length="107" mass="11729">MKLPLEWVGDPKLAYFALERKVSPGLEEFVRTDAFLDAMTAATSIQRLVGHAVRGAQAAIAGSLGFPTGRQVERLTRAVEQLGEQLSLPPAERVVTSHVVREMEDRS</sequence>
<organism evidence="1 2">
    <name type="scientific">Gordonia asplenii</name>
    <dbReference type="NCBI Taxonomy" id="2725283"/>
    <lineage>
        <taxon>Bacteria</taxon>
        <taxon>Bacillati</taxon>
        <taxon>Actinomycetota</taxon>
        <taxon>Actinomycetes</taxon>
        <taxon>Mycobacteriales</taxon>
        <taxon>Gordoniaceae</taxon>
        <taxon>Gordonia</taxon>
    </lineage>
</organism>
<proteinExistence type="predicted"/>
<name>A0A848KX39_9ACTN</name>
<evidence type="ECO:0000313" key="2">
    <source>
        <dbReference type="Proteomes" id="UP000550729"/>
    </source>
</evidence>
<keyword evidence="2" id="KW-1185">Reference proteome</keyword>